<keyword evidence="2" id="KW-1185">Reference proteome</keyword>
<gene>
    <name evidence="1" type="ORF">J2W49_001608</name>
</gene>
<dbReference type="Pfam" id="PF13689">
    <property type="entry name" value="DUF4154"/>
    <property type="match status" value="1"/>
</dbReference>
<evidence type="ECO:0008006" key="3">
    <source>
        <dbReference type="Google" id="ProtNLM"/>
    </source>
</evidence>
<proteinExistence type="predicted"/>
<name>A0ABU1WK34_9BURK</name>
<dbReference type="RefSeq" id="WP_310314059.1">
    <property type="nucleotide sequence ID" value="NZ_JAVDWU010000003.1"/>
</dbReference>
<dbReference type="EMBL" id="JAVDWU010000003">
    <property type="protein sequence ID" value="MDR7149653.1"/>
    <property type="molecule type" value="Genomic_DNA"/>
</dbReference>
<comment type="caution">
    <text evidence="1">The sequence shown here is derived from an EMBL/GenBank/DDBJ whole genome shotgun (WGS) entry which is preliminary data.</text>
</comment>
<evidence type="ECO:0000313" key="1">
    <source>
        <dbReference type="EMBL" id="MDR7149653.1"/>
    </source>
</evidence>
<protein>
    <recommendedName>
        <fullName evidence="3">DUF4154 domain-containing protein</fullName>
    </recommendedName>
</protein>
<accession>A0ABU1WK34</accession>
<dbReference type="InterPro" id="IPR025293">
    <property type="entry name" value="YfiR/HmsC-like"/>
</dbReference>
<sequence length="189" mass="21467">MRTNLRLWVIALLWMWYLPGLVASQDLAPANPNRVKAAFLRNFAHYVSWPANAFPDSSTPWHICVLGPDPFGDILETSLQGRTEQGRSFEVFRAETLDQLPTCQMVFLSDKDDARRRAALDKLKNKPILTVGDAPEFLREGGTIRFQVDDRVRLSINLDQARIAALTIQTRMLEVSSEVLDNGVVRKMR</sequence>
<reference evidence="1 2" key="1">
    <citation type="submission" date="2023-07" db="EMBL/GenBank/DDBJ databases">
        <title>Sorghum-associated microbial communities from plants grown in Nebraska, USA.</title>
        <authorList>
            <person name="Schachtman D."/>
        </authorList>
    </citation>
    <scope>NUCLEOTIDE SEQUENCE [LARGE SCALE GENOMIC DNA]</scope>
    <source>
        <strain evidence="1 2">4249</strain>
    </source>
</reference>
<organism evidence="1 2">
    <name type="scientific">Hydrogenophaga palleronii</name>
    <dbReference type="NCBI Taxonomy" id="65655"/>
    <lineage>
        <taxon>Bacteria</taxon>
        <taxon>Pseudomonadati</taxon>
        <taxon>Pseudomonadota</taxon>
        <taxon>Betaproteobacteria</taxon>
        <taxon>Burkholderiales</taxon>
        <taxon>Comamonadaceae</taxon>
        <taxon>Hydrogenophaga</taxon>
    </lineage>
</organism>
<evidence type="ECO:0000313" key="2">
    <source>
        <dbReference type="Proteomes" id="UP001265700"/>
    </source>
</evidence>
<dbReference type="Proteomes" id="UP001265700">
    <property type="component" value="Unassembled WGS sequence"/>
</dbReference>